<organism evidence="3 4">
    <name type="scientific">Tenacibaculum mesophilum</name>
    <dbReference type="NCBI Taxonomy" id="104268"/>
    <lineage>
        <taxon>Bacteria</taxon>
        <taxon>Pseudomonadati</taxon>
        <taxon>Bacteroidota</taxon>
        <taxon>Flavobacteriia</taxon>
        <taxon>Flavobacteriales</taxon>
        <taxon>Flavobacteriaceae</taxon>
        <taxon>Tenacibaculum</taxon>
    </lineage>
</organism>
<feature type="domain" description="SnoaL-like" evidence="1">
    <location>
        <begin position="180"/>
        <end position="290"/>
    </location>
</feature>
<evidence type="ECO:0000313" key="3">
    <source>
        <dbReference type="EMBL" id="UTD16648.1"/>
    </source>
</evidence>
<dbReference type="RefSeq" id="WP_083574747.1">
    <property type="nucleotide sequence ID" value="NZ_CP032544.1"/>
</dbReference>
<protein>
    <submittedName>
        <fullName evidence="3">SnoaL-like domain-containing protein</fullName>
    </submittedName>
</protein>
<evidence type="ECO:0000313" key="4">
    <source>
        <dbReference type="Proteomes" id="UP001056837"/>
    </source>
</evidence>
<gene>
    <name evidence="3" type="ORF">HER15_14655</name>
</gene>
<dbReference type="Gene3D" id="3.10.450.50">
    <property type="match status" value="2"/>
</dbReference>
<proteinExistence type="predicted"/>
<dbReference type="SUPFAM" id="SSF54427">
    <property type="entry name" value="NTF2-like"/>
    <property type="match status" value="2"/>
</dbReference>
<name>A0AAE9SHJ6_9FLAO</name>
<feature type="domain" description="SnoaL-like" evidence="2">
    <location>
        <begin position="26"/>
        <end position="142"/>
    </location>
</feature>
<evidence type="ECO:0000259" key="2">
    <source>
        <dbReference type="Pfam" id="PF13577"/>
    </source>
</evidence>
<dbReference type="InterPro" id="IPR037401">
    <property type="entry name" value="SnoaL-like"/>
</dbReference>
<dbReference type="Proteomes" id="UP001056837">
    <property type="component" value="Chromosome"/>
</dbReference>
<reference evidence="3" key="1">
    <citation type="submission" date="2020-04" db="EMBL/GenBank/DDBJ databases">
        <title>Tenacibaculum mesophilum bac2.</title>
        <authorList>
            <person name="Li M."/>
        </authorList>
    </citation>
    <scope>NUCLEOTIDE SEQUENCE</scope>
    <source>
        <strain evidence="3">Bac2</strain>
    </source>
</reference>
<dbReference type="Pfam" id="PF13577">
    <property type="entry name" value="SnoaL_4"/>
    <property type="match status" value="1"/>
</dbReference>
<accession>A0AAE9SHJ6</accession>
<dbReference type="Pfam" id="PF12680">
    <property type="entry name" value="SnoaL_2"/>
    <property type="match status" value="1"/>
</dbReference>
<dbReference type="InterPro" id="IPR032710">
    <property type="entry name" value="NTF2-like_dom_sf"/>
</dbReference>
<evidence type="ECO:0000259" key="1">
    <source>
        <dbReference type="Pfam" id="PF12680"/>
    </source>
</evidence>
<dbReference type="EMBL" id="CP050861">
    <property type="protein sequence ID" value="UTD16648.1"/>
    <property type="molecule type" value="Genomic_DNA"/>
</dbReference>
<dbReference type="AlphaFoldDB" id="A0AAE9SHJ6"/>
<sequence length="310" mass="34985">MKYLLTIATLLTAITIQGKTMTLPKDIVLKLFKASDERDWSQVEDCFNTEVVLDYSSMGSPATTLKPSEITSTWKTILPGFTYTHHQISNLTETINGETAKVFAYGTATHYLEDDKGHVWTVVGTYNLDLKLINKQWKITKMIFNFKYQDGNLSLPQKAINNVTGHVKELSTSEKNIRTVKAFFKALEDENAGTVANLFAEDGKQINPYHSDLFPKGAQGQAGIKAYWEPVFPNFDGMTFNIEDIFAMENTAMVYAKYTGHIKLKHNAGIYSNNYYSTFKFNTEGKITEYVEIFNPIVAARGFGLIDKIK</sequence>